<comment type="caution">
    <text evidence="5">The sequence shown here is derived from an EMBL/GenBank/DDBJ whole genome shotgun (WGS) entry which is preliminary data.</text>
</comment>
<keyword evidence="2" id="KW-0539">Nucleus</keyword>
<dbReference type="InterPro" id="IPR008395">
    <property type="entry name" value="Agenet-like_dom"/>
</dbReference>
<reference evidence="5" key="1">
    <citation type="submission" date="2020-01" db="EMBL/GenBank/DDBJ databases">
        <authorList>
            <person name="Mishra B."/>
        </authorList>
    </citation>
    <scope>NUCLEOTIDE SEQUENCE [LARGE SCALE GENOMIC DNA]</scope>
</reference>
<keyword evidence="6" id="KW-1185">Reference proteome</keyword>
<accession>A0A6D2IUK4</accession>
<evidence type="ECO:0000256" key="3">
    <source>
        <dbReference type="SAM" id="MobiDB-lite"/>
    </source>
</evidence>
<organism evidence="5 6">
    <name type="scientific">Microthlaspi erraticum</name>
    <dbReference type="NCBI Taxonomy" id="1685480"/>
    <lineage>
        <taxon>Eukaryota</taxon>
        <taxon>Viridiplantae</taxon>
        <taxon>Streptophyta</taxon>
        <taxon>Embryophyta</taxon>
        <taxon>Tracheophyta</taxon>
        <taxon>Spermatophyta</taxon>
        <taxon>Magnoliopsida</taxon>
        <taxon>eudicotyledons</taxon>
        <taxon>Gunneridae</taxon>
        <taxon>Pentapetalae</taxon>
        <taxon>rosids</taxon>
        <taxon>malvids</taxon>
        <taxon>Brassicales</taxon>
        <taxon>Brassicaceae</taxon>
        <taxon>Coluteocarpeae</taxon>
        <taxon>Microthlaspi</taxon>
    </lineage>
</organism>
<evidence type="ECO:0000256" key="1">
    <source>
        <dbReference type="ARBA" id="ARBA00004123"/>
    </source>
</evidence>
<dbReference type="Pfam" id="PF05641">
    <property type="entry name" value="Agenet"/>
    <property type="match status" value="1"/>
</dbReference>
<protein>
    <recommendedName>
        <fullName evidence="4">ENT domain-containing protein</fullName>
    </recommendedName>
</protein>
<dbReference type="PANTHER" id="PTHR31917">
    <property type="entry name" value="AGENET DOMAIN-CONTAINING PROTEIN-RELATED"/>
    <property type="match status" value="1"/>
</dbReference>
<dbReference type="InterPro" id="IPR005491">
    <property type="entry name" value="ENT_dom"/>
</dbReference>
<dbReference type="AlphaFoldDB" id="A0A6D2IUK4"/>
<proteinExistence type="predicted"/>
<evidence type="ECO:0000259" key="4">
    <source>
        <dbReference type="PROSITE" id="PS51138"/>
    </source>
</evidence>
<name>A0A6D2IUK4_9BRAS</name>
<dbReference type="EMBL" id="CACVBM020001129">
    <property type="protein sequence ID" value="CAA7032857.1"/>
    <property type="molecule type" value="Genomic_DNA"/>
</dbReference>
<feature type="domain" description="ENT" evidence="4">
    <location>
        <begin position="294"/>
        <end position="382"/>
    </location>
</feature>
<sequence length="438" mass="49371">MRFRKESKVEVFSIKEAPYGAWRSAEIISGNGHTYSVRYYAFGSANDETLEERVPRKIIRPCPPRVDVDRWEAGELVEVLDNVSWKTATVLEELPGRYYVVRLLGAAAELTVHKVNLRARQSWQDDRWVMTGKVSSSTLTGSDVHQNIKPQESSVVSLRLVKRPSPCDWAESAESCTRSPKKMRSMEEEEEHQSRFAPSSVQKVDAFSCIPKRSGGKVGFRRQLVRVSEFVVGTGSSVFNGCYDDTDASSVGSCSPISDLLTSSLDGSSSQVADDACSSDAESSKEAFSFREEGAVRSCRSELYTYRNTLWKLFASGPLSWDQEASLTDLRLCLNISTDEHLMELRNLKCWPYLTAMWNQQSCIVLFPDDCVYRQQKGEGKVCMETPIPIVMFSSYSQLNFLLLYFLDNEKFKNSVAMPGASRSLLDSRDLSLMHWVC</sequence>
<dbReference type="SUPFAM" id="SSF158639">
    <property type="entry name" value="ENT-like"/>
    <property type="match status" value="1"/>
</dbReference>
<dbReference type="InterPro" id="IPR036142">
    <property type="entry name" value="ENT_dom-like_sf"/>
</dbReference>
<dbReference type="SMART" id="SM01191">
    <property type="entry name" value="ENT"/>
    <property type="match status" value="1"/>
</dbReference>
<dbReference type="GO" id="GO:0005634">
    <property type="term" value="C:nucleus"/>
    <property type="evidence" value="ECO:0007669"/>
    <property type="project" value="UniProtKB-SubCell"/>
</dbReference>
<dbReference type="Gene3D" id="1.10.1240.40">
    <property type="entry name" value="ENT domain"/>
    <property type="match status" value="1"/>
</dbReference>
<gene>
    <name evidence="5" type="ORF">MERR_LOCUS20092</name>
</gene>
<dbReference type="SMART" id="SM00743">
    <property type="entry name" value="Agenet"/>
    <property type="match status" value="2"/>
</dbReference>
<dbReference type="Proteomes" id="UP000467841">
    <property type="component" value="Unassembled WGS sequence"/>
</dbReference>
<dbReference type="OrthoDB" id="663550at2759"/>
<dbReference type="InterPro" id="IPR014002">
    <property type="entry name" value="Agenet_dom_plant"/>
</dbReference>
<dbReference type="PANTHER" id="PTHR31917:SF146">
    <property type="entry name" value="PLANT TUDOR-LIKE RNA-BINDING PROTEIN-RELATED"/>
    <property type="match status" value="1"/>
</dbReference>
<evidence type="ECO:0000256" key="2">
    <source>
        <dbReference type="ARBA" id="ARBA00023242"/>
    </source>
</evidence>
<dbReference type="PROSITE" id="PS51138">
    <property type="entry name" value="ENT"/>
    <property type="match status" value="1"/>
</dbReference>
<feature type="region of interest" description="Disordered" evidence="3">
    <location>
        <begin position="170"/>
        <end position="197"/>
    </location>
</feature>
<evidence type="ECO:0000313" key="6">
    <source>
        <dbReference type="Proteomes" id="UP000467841"/>
    </source>
</evidence>
<comment type="subcellular location">
    <subcellularLocation>
        <location evidence="1">Nucleus</location>
    </subcellularLocation>
</comment>
<evidence type="ECO:0000313" key="5">
    <source>
        <dbReference type="EMBL" id="CAA7032857.1"/>
    </source>
</evidence>